<feature type="non-terminal residue" evidence="2">
    <location>
        <position position="88"/>
    </location>
</feature>
<dbReference type="EMBL" id="UINC01034635">
    <property type="protein sequence ID" value="SVB25783.1"/>
    <property type="molecule type" value="Genomic_DNA"/>
</dbReference>
<feature type="region of interest" description="Disordered" evidence="1">
    <location>
        <begin position="19"/>
        <end position="56"/>
    </location>
</feature>
<accession>A0A382CKB4</accession>
<reference evidence="2" key="1">
    <citation type="submission" date="2018-05" db="EMBL/GenBank/DDBJ databases">
        <authorList>
            <person name="Lanie J.A."/>
            <person name="Ng W.-L."/>
            <person name="Kazmierczak K.M."/>
            <person name="Andrzejewski T.M."/>
            <person name="Davidsen T.M."/>
            <person name="Wayne K.J."/>
            <person name="Tettelin H."/>
            <person name="Glass J.I."/>
            <person name="Rusch D."/>
            <person name="Podicherti R."/>
            <person name="Tsui H.-C.T."/>
            <person name="Winkler M.E."/>
        </authorList>
    </citation>
    <scope>NUCLEOTIDE SEQUENCE</scope>
</reference>
<name>A0A382CKB4_9ZZZZ</name>
<organism evidence="2">
    <name type="scientific">marine metagenome</name>
    <dbReference type="NCBI Taxonomy" id="408172"/>
    <lineage>
        <taxon>unclassified sequences</taxon>
        <taxon>metagenomes</taxon>
        <taxon>ecological metagenomes</taxon>
    </lineage>
</organism>
<feature type="region of interest" description="Disordered" evidence="1">
    <location>
        <begin position="68"/>
        <end position="88"/>
    </location>
</feature>
<sequence>MKQFLLMIAVVALVGCGKKEPVQPSASNTEATKPEKETGKEATQPTKPEPKVDPTKHERFLWEFKTGDTVDSSPAIGSDGTVYVGSVD</sequence>
<evidence type="ECO:0000256" key="1">
    <source>
        <dbReference type="SAM" id="MobiDB-lite"/>
    </source>
</evidence>
<gene>
    <name evidence="2" type="ORF">METZ01_LOCUS178637</name>
</gene>
<dbReference type="PROSITE" id="PS51257">
    <property type="entry name" value="PROKAR_LIPOPROTEIN"/>
    <property type="match status" value="1"/>
</dbReference>
<proteinExistence type="predicted"/>
<evidence type="ECO:0000313" key="2">
    <source>
        <dbReference type="EMBL" id="SVB25783.1"/>
    </source>
</evidence>
<dbReference type="Gene3D" id="2.40.10.480">
    <property type="match status" value="1"/>
</dbReference>
<dbReference type="AlphaFoldDB" id="A0A382CKB4"/>
<protein>
    <submittedName>
        <fullName evidence="2">Uncharacterized protein</fullName>
    </submittedName>
</protein>